<dbReference type="PANTHER" id="PTHR22930">
    <property type="match status" value="1"/>
</dbReference>
<sequence length="330" mass="37832">MDRGREGDKRIRLAAKLSSQLDRIIQTFESSVSTQDPPSITACVAKLKVLPGLERGSELFYKATKLMKKRANRITFVALEEPELQLGWINCVMNFFSFYKMSSSLSSNDSSLSSNDSSSGDDDHITKNKVLMFVVANVTNYFMNYVVKNPCRDSSMTSHRWVSEILNGHPICCYQMFRMKKLIFLELCDILETKYNLKKTQNVSIYEQVSLFLYMLSQPDSVRNCEERFQHSGEIISRHFYNVLEAVCMSAKDIIKPVDPSFRDTPDEIIKDARYRPYFRDCIGAIDGTYIRVCVPSHLQGVYIGRKGYTTTNVMAVCDFSMCFTFVWTG</sequence>
<evidence type="ECO:0000313" key="2">
    <source>
        <dbReference type="EMBL" id="RZC28791.1"/>
    </source>
</evidence>
<dbReference type="InterPro" id="IPR045249">
    <property type="entry name" value="HARBI1-like"/>
</dbReference>
<organism evidence="2 3">
    <name type="scientific">Glycine soja</name>
    <name type="common">Wild soybean</name>
    <dbReference type="NCBI Taxonomy" id="3848"/>
    <lineage>
        <taxon>Eukaryota</taxon>
        <taxon>Viridiplantae</taxon>
        <taxon>Streptophyta</taxon>
        <taxon>Embryophyta</taxon>
        <taxon>Tracheophyta</taxon>
        <taxon>Spermatophyta</taxon>
        <taxon>Magnoliopsida</taxon>
        <taxon>eudicotyledons</taxon>
        <taxon>Gunneridae</taxon>
        <taxon>Pentapetalae</taxon>
        <taxon>rosids</taxon>
        <taxon>fabids</taxon>
        <taxon>Fabales</taxon>
        <taxon>Fabaceae</taxon>
        <taxon>Papilionoideae</taxon>
        <taxon>50 kb inversion clade</taxon>
        <taxon>NPAAA clade</taxon>
        <taxon>indigoferoid/millettioid clade</taxon>
        <taxon>Phaseoleae</taxon>
        <taxon>Glycine</taxon>
        <taxon>Glycine subgen. Soja</taxon>
    </lineage>
</organism>
<evidence type="ECO:0000313" key="3">
    <source>
        <dbReference type="Proteomes" id="UP000289340"/>
    </source>
</evidence>
<feature type="domain" description="DUF8040" evidence="1">
    <location>
        <begin position="154"/>
        <end position="248"/>
    </location>
</feature>
<dbReference type="InterPro" id="IPR058353">
    <property type="entry name" value="DUF8040"/>
</dbReference>
<dbReference type="PANTHER" id="PTHR22930:SF221">
    <property type="entry name" value="NUCLEASE HARBI1"/>
    <property type="match status" value="1"/>
</dbReference>
<dbReference type="AlphaFoldDB" id="A0A445LZV9"/>
<protein>
    <recommendedName>
        <fullName evidence="1">DUF8040 domain-containing protein</fullName>
    </recommendedName>
</protein>
<keyword evidence="3" id="KW-1185">Reference proteome</keyword>
<reference evidence="2 3" key="1">
    <citation type="submission" date="2018-09" db="EMBL/GenBank/DDBJ databases">
        <title>A high-quality reference genome of wild soybean provides a powerful tool to mine soybean genomes.</title>
        <authorList>
            <person name="Xie M."/>
            <person name="Chung C.Y.L."/>
            <person name="Li M.-W."/>
            <person name="Wong F.-L."/>
            <person name="Chan T.-F."/>
            <person name="Lam H.-M."/>
        </authorList>
    </citation>
    <scope>NUCLEOTIDE SEQUENCE [LARGE SCALE GENOMIC DNA]</scope>
    <source>
        <strain evidence="3">cv. W05</strain>
        <tissue evidence="2">Hypocotyl of etiolated seedlings</tissue>
    </source>
</reference>
<gene>
    <name evidence="2" type="ORF">D0Y65_000671</name>
</gene>
<dbReference type="Proteomes" id="UP000289340">
    <property type="component" value="Chromosome 1"/>
</dbReference>
<comment type="caution">
    <text evidence="2">The sequence shown here is derived from an EMBL/GenBank/DDBJ whole genome shotgun (WGS) entry which is preliminary data.</text>
</comment>
<dbReference type="Pfam" id="PF26138">
    <property type="entry name" value="DUF8040"/>
    <property type="match status" value="1"/>
</dbReference>
<dbReference type="EMBL" id="QZWG01000001">
    <property type="protein sequence ID" value="RZC28791.1"/>
    <property type="molecule type" value="Genomic_DNA"/>
</dbReference>
<name>A0A445LZV9_GLYSO</name>
<proteinExistence type="predicted"/>
<accession>A0A445LZV9</accession>
<evidence type="ECO:0000259" key="1">
    <source>
        <dbReference type="Pfam" id="PF26138"/>
    </source>
</evidence>